<reference evidence="2 3" key="1">
    <citation type="submission" date="2016-10" db="EMBL/GenBank/DDBJ databases">
        <authorList>
            <person name="de Groot N.N."/>
        </authorList>
    </citation>
    <scope>NUCLEOTIDE SEQUENCE [LARGE SCALE GENOMIC DNA]</scope>
    <source>
        <strain evidence="2 3">CGMCC 1.10434</strain>
    </source>
</reference>
<keyword evidence="1" id="KW-0812">Transmembrane</keyword>
<protein>
    <submittedName>
        <fullName evidence="2">Uncharacterized protein</fullName>
    </submittedName>
</protein>
<dbReference type="STRING" id="872970.SAMN04488134_10166"/>
<sequence>MATRFLLIAFFIPSLSITYLTVTTQYKSIILMVLFVIICLSYVIIKMYLASKQATNYDQLNEVEIKHKQ</sequence>
<dbReference type="AlphaFoldDB" id="A0A1H8GHJ0"/>
<keyword evidence="3" id="KW-1185">Reference proteome</keyword>
<dbReference type="RefSeq" id="WP_091493437.1">
    <property type="nucleotide sequence ID" value="NZ_FODJ01000001.1"/>
</dbReference>
<accession>A0A1H8GHJ0</accession>
<keyword evidence="1" id="KW-0472">Membrane</keyword>
<keyword evidence="1" id="KW-1133">Transmembrane helix</keyword>
<name>A0A1H8GHJ0_9BACI</name>
<gene>
    <name evidence="2" type="ORF">SAMN04488134_10166</name>
</gene>
<evidence type="ECO:0000313" key="3">
    <source>
        <dbReference type="Proteomes" id="UP000199300"/>
    </source>
</evidence>
<dbReference type="Proteomes" id="UP000199300">
    <property type="component" value="Unassembled WGS sequence"/>
</dbReference>
<dbReference type="EMBL" id="FODJ01000001">
    <property type="protein sequence ID" value="SEN43245.1"/>
    <property type="molecule type" value="Genomic_DNA"/>
</dbReference>
<feature type="transmembrane region" description="Helical" evidence="1">
    <location>
        <begin position="26"/>
        <end position="45"/>
    </location>
</feature>
<proteinExistence type="predicted"/>
<organism evidence="2 3">
    <name type="scientific">Amphibacillus marinus</name>
    <dbReference type="NCBI Taxonomy" id="872970"/>
    <lineage>
        <taxon>Bacteria</taxon>
        <taxon>Bacillati</taxon>
        <taxon>Bacillota</taxon>
        <taxon>Bacilli</taxon>
        <taxon>Bacillales</taxon>
        <taxon>Bacillaceae</taxon>
        <taxon>Amphibacillus</taxon>
    </lineage>
</organism>
<evidence type="ECO:0000313" key="2">
    <source>
        <dbReference type="EMBL" id="SEN43245.1"/>
    </source>
</evidence>
<evidence type="ECO:0000256" key="1">
    <source>
        <dbReference type="SAM" id="Phobius"/>
    </source>
</evidence>